<keyword evidence="2" id="KW-1185">Reference proteome</keyword>
<evidence type="ECO:0000313" key="1">
    <source>
        <dbReference type="EMBL" id="QLI05324.1"/>
    </source>
</evidence>
<dbReference type="RefSeq" id="WP_179975836.1">
    <property type="nucleotide sequence ID" value="NZ_CP049075.1"/>
</dbReference>
<proteinExistence type="predicted"/>
<accession>A0A7H9CM61</accession>
<dbReference type="PANTHER" id="PTHR34071">
    <property type="entry name" value="5-NITROIMIDAZOLE ANTIBIOTICS RESISTANCE PROTEIN, NIMA-FAMILY-RELATED PROTEIN-RELATED"/>
    <property type="match status" value="1"/>
</dbReference>
<evidence type="ECO:0000313" key="2">
    <source>
        <dbReference type="Proteomes" id="UP000509414"/>
    </source>
</evidence>
<name>A0A7H9CM61_9BACT</name>
<gene>
    <name evidence="1" type="ORF">CINF_0809</name>
</gene>
<dbReference type="EMBL" id="CP049075">
    <property type="protein sequence ID" value="QLI05324.1"/>
    <property type="molecule type" value="Genomic_DNA"/>
</dbReference>
<sequence>MRRDEFKCDDFALIKTMLSQMPFGTMVIPDTPLPYAVPISFCFDENYATKGGIYFHGAGSGRKFELLKNEPSVVFSAAKPYSYIPSRFLGGKMTPTQFFFSVLIEGRFEVVQDLAQKCEILDALVRKYEPQNTTFCLEKSPFAGVQRHTFVGVIKVENLSAKAKFGQNMSQDAFDNLMLDLQKRADTLDKDTLNLMQHFAKIKKPKIK</sequence>
<dbReference type="InterPro" id="IPR012349">
    <property type="entry name" value="Split_barrel_FMN-bd"/>
</dbReference>
<dbReference type="SUPFAM" id="SSF50475">
    <property type="entry name" value="FMN-binding split barrel"/>
    <property type="match status" value="1"/>
</dbReference>
<dbReference type="Proteomes" id="UP000509414">
    <property type="component" value="Chromosome"/>
</dbReference>
<dbReference type="Pfam" id="PF04299">
    <property type="entry name" value="FMN_bind_2"/>
    <property type="match status" value="1"/>
</dbReference>
<reference evidence="1 2" key="1">
    <citation type="submission" date="2020-02" db="EMBL/GenBank/DDBJ databases">
        <title>Complete genome sequence of the novel Campylobacter species Candidatus Campylobacter infans.</title>
        <authorList>
            <person name="Duim B."/>
            <person name="Zomer A."/>
            <person name="van der Graaf L."/>
            <person name="Wagenaar J."/>
        </authorList>
    </citation>
    <scope>NUCLEOTIDE SEQUENCE [LARGE SCALE GENOMIC DNA]</scope>
    <source>
        <strain evidence="1 2">19S00001</strain>
    </source>
</reference>
<dbReference type="PANTHER" id="PTHR34071:SF2">
    <property type="entry name" value="FLAVIN-NUCLEOTIDE-BINDING PROTEIN"/>
    <property type="match status" value="1"/>
</dbReference>
<organism evidence="1 2">
    <name type="scientific">Candidatus Campylobacter infans</name>
    <dbReference type="NCBI Taxonomy" id="2561898"/>
    <lineage>
        <taxon>Bacteria</taxon>
        <taxon>Pseudomonadati</taxon>
        <taxon>Campylobacterota</taxon>
        <taxon>Epsilonproteobacteria</taxon>
        <taxon>Campylobacterales</taxon>
        <taxon>Campylobacteraceae</taxon>
        <taxon>Campylobacter</taxon>
    </lineage>
</organism>
<protein>
    <submittedName>
        <fullName evidence="1">Nitroimidazol reductase (NimA) family protein</fullName>
    </submittedName>
</protein>
<dbReference type="InterPro" id="IPR007396">
    <property type="entry name" value="TR_PAI2-type"/>
</dbReference>
<dbReference type="KEGG" id="cinf:CINF_0809"/>
<dbReference type="AlphaFoldDB" id="A0A7H9CM61"/>
<dbReference type="Gene3D" id="2.30.110.10">
    <property type="entry name" value="Electron Transport, Fmn-binding Protein, Chain A"/>
    <property type="match status" value="1"/>
</dbReference>